<evidence type="ECO:0000313" key="9">
    <source>
        <dbReference type="Proteomes" id="UP000039046"/>
    </source>
</evidence>
<feature type="compositionally biased region" description="Basic residues" evidence="5">
    <location>
        <begin position="728"/>
        <end position="737"/>
    </location>
</feature>
<dbReference type="HOGENOM" id="CLU_001499_2_0_1"/>
<reference evidence="8 9" key="1">
    <citation type="journal article" date="2015" name="Genome Announc.">
        <title>Draft Genome Sequence and Gene Annotation of the Entomopathogenic Fungus Verticillium hemipterigenum.</title>
        <authorList>
            <person name="Horn F."/>
            <person name="Habel A."/>
            <person name="Scharf D.H."/>
            <person name="Dworschak J."/>
            <person name="Brakhage A.A."/>
            <person name="Guthke R."/>
            <person name="Hertweck C."/>
            <person name="Linde J."/>
        </authorList>
    </citation>
    <scope>NUCLEOTIDE SEQUENCE [LARGE SCALE GENOMIC DNA]</scope>
</reference>
<feature type="domain" description="Bromo" evidence="6">
    <location>
        <begin position="538"/>
        <end position="605"/>
    </location>
</feature>
<dbReference type="InterPro" id="IPR036427">
    <property type="entry name" value="Bromodomain-like_sf"/>
</dbReference>
<feature type="region of interest" description="Disordered" evidence="5">
    <location>
        <begin position="1"/>
        <end position="331"/>
    </location>
</feature>
<feature type="compositionally biased region" description="Low complexity" evidence="5">
    <location>
        <begin position="117"/>
        <end position="126"/>
    </location>
</feature>
<keyword evidence="9" id="KW-1185">Reference proteome</keyword>
<accession>A0A0A1SRJ0</accession>
<dbReference type="SMART" id="SM00297">
    <property type="entry name" value="BROMO"/>
    <property type="match status" value="2"/>
</dbReference>
<feature type="compositionally biased region" description="Basic and acidic residues" evidence="5">
    <location>
        <begin position="182"/>
        <end position="193"/>
    </location>
</feature>
<feature type="compositionally biased region" description="Low complexity" evidence="5">
    <location>
        <begin position="283"/>
        <end position="326"/>
    </location>
</feature>
<feature type="domain" description="NET" evidence="7">
    <location>
        <begin position="756"/>
        <end position="837"/>
    </location>
</feature>
<feature type="compositionally biased region" description="Polar residues" evidence="5">
    <location>
        <begin position="200"/>
        <end position="232"/>
    </location>
</feature>
<dbReference type="EMBL" id="CDHN01000001">
    <property type="protein sequence ID" value="CEJ80651.1"/>
    <property type="molecule type" value="Genomic_DNA"/>
</dbReference>
<dbReference type="Gene3D" id="1.20.920.10">
    <property type="entry name" value="Bromodomain-like"/>
    <property type="match status" value="2"/>
</dbReference>
<dbReference type="CDD" id="cd04369">
    <property type="entry name" value="Bromodomain"/>
    <property type="match status" value="1"/>
</dbReference>
<feature type="compositionally biased region" description="Acidic residues" evidence="5">
    <location>
        <begin position="649"/>
        <end position="665"/>
    </location>
</feature>
<evidence type="ECO:0000256" key="3">
    <source>
        <dbReference type="ARBA" id="ARBA00023163"/>
    </source>
</evidence>
<feature type="compositionally biased region" description="Low complexity" evidence="5">
    <location>
        <begin position="850"/>
        <end position="859"/>
    </location>
</feature>
<dbReference type="PANTHER" id="PTHR45926">
    <property type="entry name" value="OSJNBA0053K19.4 PROTEIN"/>
    <property type="match status" value="1"/>
</dbReference>
<dbReference type="GO" id="GO:0006325">
    <property type="term" value="P:chromatin organization"/>
    <property type="evidence" value="ECO:0007669"/>
    <property type="project" value="UniProtKB-ARBA"/>
</dbReference>
<feature type="compositionally biased region" description="Low complexity" evidence="5">
    <location>
        <begin position="749"/>
        <end position="759"/>
    </location>
</feature>
<dbReference type="SUPFAM" id="SSF47370">
    <property type="entry name" value="Bromodomain"/>
    <property type="match status" value="2"/>
</dbReference>
<sequence>MEPLLPGAPAVGAGVPSEPKPVAAPSSESLKSEVNGVTPASEPAPAPVTESATHAALDIKTMLNGSDSTPTPPSTNGHAHVTAQPAERPAAAVEPQEPISAPKPVEASASLAERPVPEANTTAPAAAPAPAPAPASIPASAPAPAPAPEPKTEDAPMKDSAPSVAAPQSAATPAQPAVKPEALVDTKMEDAADIKPVQDTPANTQPSQGSSTQAASEVDLQQASVSQLNLDTQPEDSIMPSVEVAMTDAPAPTKVAREREEDVVDEPAAKRARTEPEEDKPIPSTETAAKPEPAPEAPVSAAPAPAAAAADADPATPATPADVPSVDSLHKWNDPEAMSRELTAFRRREIRKIIGRVKKTKSGANFKDSVPKLWPQLADAYLAKIDHPVDLSEIERKTRDETGYMTLGQFKDDLGLIHKNALTFNGPAHDVTAGAFNVVKMVWEDALPLPAEEPARPKPIPKAKPVREARTPTSTTPQRSMGEGAGKADALLDADRPKRNIRAPKPKDIDYTTKPSRKKLKPELQFCFEVMDEIMHPKNDTLIEWFKVPVDAEGLNIPHYYSIIKKPMDLGKVNAMLQAGEFTSLKDFDKTVRLIFDNCYQFNGPVDQGNVVSLRAKDLENFYNNLMKDKDNWLARFAKANAPVAASNDSEDDEDDEDDDMDDAPAVDNSKEIQELTAKLGEETSKLHAMFVPGANQSLIDIQKGIVDMVQAALMKAVASGGETQARAPKKPGRGGRPKGSGNRKSLSGQPKKTPGPKKGAVKRSLSASDKDAIANAINDLEYPHLDRAIDIIKKDTGQNENNDGELELDIDQLSNDALLKLWELCKKALPGFGKGSAFEAAEKAPKAPKPAASSSSLGKPKKNKPMSAQEQEARIAQLTALRQMYKDGQETSDVAGGAGDSMLSPPAGADSSDDSDSEEE</sequence>
<dbReference type="Gene3D" id="1.20.1270.220">
    <property type="match status" value="1"/>
</dbReference>
<feature type="compositionally biased region" description="Low complexity" evidence="5">
    <location>
        <begin position="160"/>
        <end position="178"/>
    </location>
</feature>
<keyword evidence="1" id="KW-0805">Transcription regulation</keyword>
<feature type="compositionally biased region" description="Acidic residues" evidence="5">
    <location>
        <begin position="912"/>
        <end position="921"/>
    </location>
</feature>
<feature type="compositionally biased region" description="Pro residues" evidence="5">
    <location>
        <begin position="127"/>
        <end position="149"/>
    </location>
</feature>
<feature type="compositionally biased region" description="Basic and acidic residues" evidence="5">
    <location>
        <begin position="267"/>
        <end position="281"/>
    </location>
</feature>
<dbReference type="STRING" id="1531966.A0A0A1SRJ0"/>
<evidence type="ECO:0000256" key="2">
    <source>
        <dbReference type="ARBA" id="ARBA00023117"/>
    </source>
</evidence>
<keyword evidence="2 4" id="KW-0103">Bromodomain</keyword>
<evidence type="ECO:0008006" key="10">
    <source>
        <dbReference type="Google" id="ProtNLM"/>
    </source>
</evidence>
<dbReference type="PRINTS" id="PR00503">
    <property type="entry name" value="BROMODOMAIN"/>
</dbReference>
<dbReference type="InterPro" id="IPR038336">
    <property type="entry name" value="NET_sf"/>
</dbReference>
<organism evidence="8 9">
    <name type="scientific">[Torrubiella] hemipterigena</name>
    <dbReference type="NCBI Taxonomy" id="1531966"/>
    <lineage>
        <taxon>Eukaryota</taxon>
        <taxon>Fungi</taxon>
        <taxon>Dikarya</taxon>
        <taxon>Ascomycota</taxon>
        <taxon>Pezizomycotina</taxon>
        <taxon>Sordariomycetes</taxon>
        <taxon>Hypocreomycetidae</taxon>
        <taxon>Hypocreales</taxon>
        <taxon>Clavicipitaceae</taxon>
        <taxon>Clavicipitaceae incertae sedis</taxon>
        <taxon>'Torrubiella' clade</taxon>
    </lineage>
</organism>
<feature type="compositionally biased region" description="Polar residues" evidence="5">
    <location>
        <begin position="63"/>
        <end position="77"/>
    </location>
</feature>
<dbReference type="PROSITE" id="PS51525">
    <property type="entry name" value="NET"/>
    <property type="match status" value="1"/>
</dbReference>
<dbReference type="Pfam" id="PF00439">
    <property type="entry name" value="Bromodomain"/>
    <property type="match status" value="2"/>
</dbReference>
<name>A0A0A1SRJ0_9HYPO</name>
<gene>
    <name evidence="8" type="ORF">VHEMI00822</name>
</gene>
<evidence type="ECO:0000259" key="6">
    <source>
        <dbReference type="PROSITE" id="PS50014"/>
    </source>
</evidence>
<keyword evidence="3" id="KW-0804">Transcription</keyword>
<evidence type="ECO:0000256" key="5">
    <source>
        <dbReference type="SAM" id="MobiDB-lite"/>
    </source>
</evidence>
<feature type="region of interest" description="Disordered" evidence="5">
    <location>
        <begin position="840"/>
        <end position="921"/>
    </location>
</feature>
<dbReference type="PROSITE" id="PS50014">
    <property type="entry name" value="BROMODOMAIN_2"/>
    <property type="match status" value="2"/>
</dbReference>
<evidence type="ECO:0000256" key="1">
    <source>
        <dbReference type="ARBA" id="ARBA00023015"/>
    </source>
</evidence>
<dbReference type="InterPro" id="IPR027353">
    <property type="entry name" value="NET_dom"/>
</dbReference>
<evidence type="ECO:0000256" key="4">
    <source>
        <dbReference type="PROSITE-ProRule" id="PRU00035"/>
    </source>
</evidence>
<evidence type="ECO:0000313" key="8">
    <source>
        <dbReference type="EMBL" id="CEJ80651.1"/>
    </source>
</evidence>
<proteinExistence type="predicted"/>
<feature type="region of interest" description="Disordered" evidence="5">
    <location>
        <begin position="644"/>
        <end position="669"/>
    </location>
</feature>
<dbReference type="OrthoDB" id="784962at2759"/>
<protein>
    <recommendedName>
        <fullName evidence="10">Bromodomain-containing factor 1</fullName>
    </recommendedName>
</protein>
<dbReference type="Pfam" id="PF17035">
    <property type="entry name" value="BET"/>
    <property type="match status" value="1"/>
</dbReference>
<dbReference type="AlphaFoldDB" id="A0A0A1SRJ0"/>
<evidence type="ECO:0000259" key="7">
    <source>
        <dbReference type="PROSITE" id="PS51525"/>
    </source>
</evidence>
<dbReference type="Proteomes" id="UP000039046">
    <property type="component" value="Unassembled WGS sequence"/>
</dbReference>
<feature type="region of interest" description="Disordered" evidence="5">
    <location>
        <begin position="450"/>
        <end position="514"/>
    </location>
</feature>
<feature type="region of interest" description="Disordered" evidence="5">
    <location>
        <begin position="720"/>
        <end position="768"/>
    </location>
</feature>
<feature type="domain" description="Bromo" evidence="6">
    <location>
        <begin position="358"/>
        <end position="432"/>
    </location>
</feature>
<dbReference type="InterPro" id="IPR001487">
    <property type="entry name" value="Bromodomain"/>
</dbReference>